<reference evidence="3 4" key="1">
    <citation type="submission" date="2019-04" db="EMBL/GenBank/DDBJ databases">
        <title>Friends and foes A comparative genomics study of 23 Aspergillus species from section Flavi.</title>
        <authorList>
            <consortium name="DOE Joint Genome Institute"/>
            <person name="Kjaerbolling I."/>
            <person name="Vesth T."/>
            <person name="Frisvad J.C."/>
            <person name="Nybo J.L."/>
            <person name="Theobald S."/>
            <person name="Kildgaard S."/>
            <person name="Isbrandt T."/>
            <person name="Kuo A."/>
            <person name="Sato A."/>
            <person name="Lyhne E.K."/>
            <person name="Kogle M.E."/>
            <person name="Wiebenga A."/>
            <person name="Kun R.S."/>
            <person name="Lubbers R.J."/>
            <person name="Makela M.R."/>
            <person name="Barry K."/>
            <person name="Chovatia M."/>
            <person name="Clum A."/>
            <person name="Daum C."/>
            <person name="Haridas S."/>
            <person name="He G."/>
            <person name="LaButti K."/>
            <person name="Lipzen A."/>
            <person name="Mondo S."/>
            <person name="Riley R."/>
            <person name="Salamov A."/>
            <person name="Simmons B.A."/>
            <person name="Magnuson J.K."/>
            <person name="Henrissat B."/>
            <person name="Mortensen U.H."/>
            <person name="Larsen T.O."/>
            <person name="Devries R.P."/>
            <person name="Grigoriev I.V."/>
            <person name="Machida M."/>
            <person name="Baker S.E."/>
            <person name="Andersen M.R."/>
        </authorList>
    </citation>
    <scope>NUCLEOTIDE SEQUENCE [LARGE SCALE GENOMIC DNA]</scope>
    <source>
        <strain evidence="3 4">CBS 151.66</strain>
    </source>
</reference>
<dbReference type="AlphaFoldDB" id="A0A5N5WG65"/>
<dbReference type="EMBL" id="ML732511">
    <property type="protein sequence ID" value="KAB8067293.1"/>
    <property type="molecule type" value="Genomic_DNA"/>
</dbReference>
<evidence type="ECO:0000256" key="1">
    <source>
        <dbReference type="SAM" id="MobiDB-lite"/>
    </source>
</evidence>
<dbReference type="Proteomes" id="UP000326565">
    <property type="component" value="Unassembled WGS sequence"/>
</dbReference>
<organism evidence="3 4">
    <name type="scientific">Aspergillus leporis</name>
    <dbReference type="NCBI Taxonomy" id="41062"/>
    <lineage>
        <taxon>Eukaryota</taxon>
        <taxon>Fungi</taxon>
        <taxon>Dikarya</taxon>
        <taxon>Ascomycota</taxon>
        <taxon>Pezizomycotina</taxon>
        <taxon>Eurotiomycetes</taxon>
        <taxon>Eurotiomycetidae</taxon>
        <taxon>Eurotiales</taxon>
        <taxon>Aspergillaceae</taxon>
        <taxon>Aspergillus</taxon>
        <taxon>Aspergillus subgen. Circumdati</taxon>
    </lineage>
</organism>
<feature type="domain" description="Clr5" evidence="2">
    <location>
        <begin position="40"/>
        <end position="92"/>
    </location>
</feature>
<feature type="compositionally biased region" description="Basic and acidic residues" evidence="1">
    <location>
        <begin position="217"/>
        <end position="235"/>
    </location>
</feature>
<dbReference type="PANTHER" id="PTHR38788">
    <property type="entry name" value="CLR5 DOMAIN-CONTAINING PROTEIN"/>
    <property type="match status" value="1"/>
</dbReference>
<feature type="compositionally biased region" description="Polar residues" evidence="1">
    <location>
        <begin position="204"/>
        <end position="216"/>
    </location>
</feature>
<evidence type="ECO:0000313" key="3">
    <source>
        <dbReference type="EMBL" id="KAB8067293.1"/>
    </source>
</evidence>
<evidence type="ECO:0000259" key="2">
    <source>
        <dbReference type="Pfam" id="PF14420"/>
    </source>
</evidence>
<protein>
    <submittedName>
        <fullName evidence="3">Clr5 domain-containing protein</fullName>
    </submittedName>
</protein>
<proteinExistence type="predicted"/>
<dbReference type="InterPro" id="IPR025676">
    <property type="entry name" value="Clr5_dom"/>
</dbReference>
<name>A0A5N5WG65_9EURO</name>
<evidence type="ECO:0000313" key="4">
    <source>
        <dbReference type="Proteomes" id="UP000326565"/>
    </source>
</evidence>
<dbReference type="OrthoDB" id="539213at2759"/>
<feature type="region of interest" description="Disordered" evidence="1">
    <location>
        <begin position="15"/>
        <end position="37"/>
    </location>
</feature>
<gene>
    <name evidence="3" type="ORF">BDV29DRAFT_186411</name>
</gene>
<feature type="compositionally biased region" description="Low complexity" evidence="1">
    <location>
        <begin position="20"/>
        <end position="35"/>
    </location>
</feature>
<keyword evidence="4" id="KW-1185">Reference proteome</keyword>
<feature type="compositionally biased region" description="Low complexity" evidence="1">
    <location>
        <begin position="151"/>
        <end position="176"/>
    </location>
</feature>
<accession>A0A5N5WG65</accession>
<dbReference type="Pfam" id="PF14420">
    <property type="entry name" value="Clr5"/>
    <property type="match status" value="1"/>
</dbReference>
<dbReference type="PANTHER" id="PTHR38788:SF3">
    <property type="entry name" value="CLR5 DOMAIN-CONTAINING PROTEIN"/>
    <property type="match status" value="1"/>
</dbReference>
<sequence length="296" mass="33954">MIAFSSDLLTMDGSIPPLPSTTISPSPSSSSSSIFRPRRSDDWHEYRPIIEQLYRDNQLKLRDVKKIMERDYKFHASEKQYKDRLAAWHVRKNIKAKEVHVMIRKQQKRAARGKQTGFRVGGQEVDSKRIARFVRRYGTHWDNKPRSESLSQSPTQPQPQSQPQTQSQSQTEPPSQAHRSSPEPDTPSDMSCYTPEPDARDRSSTLSPLPETQSPHSNDKLKIEHTPASEVDDTRSLSTAFSPSLPHDPPKPTDDVTWKELDSFQNRLLRLHQTLEDTMAGFIYPNDNDENRNPLL</sequence>
<feature type="region of interest" description="Disordered" evidence="1">
    <location>
        <begin position="138"/>
        <end position="256"/>
    </location>
</feature>